<evidence type="ECO:0000256" key="9">
    <source>
        <dbReference type="ARBA" id="ARBA00023136"/>
    </source>
</evidence>
<name>A0A3B1A081_9ZZZZ</name>
<evidence type="ECO:0000256" key="1">
    <source>
        <dbReference type="ARBA" id="ARBA00004141"/>
    </source>
</evidence>
<keyword evidence="3" id="KW-0813">Transport</keyword>
<evidence type="ECO:0000256" key="3">
    <source>
        <dbReference type="ARBA" id="ARBA00022448"/>
    </source>
</evidence>
<dbReference type="GO" id="GO:0015288">
    <property type="term" value="F:porin activity"/>
    <property type="evidence" value="ECO:0007669"/>
    <property type="project" value="UniProtKB-KW"/>
</dbReference>
<evidence type="ECO:0000256" key="4">
    <source>
        <dbReference type="ARBA" id="ARBA00022452"/>
    </source>
</evidence>
<reference evidence="12" key="1">
    <citation type="submission" date="2018-06" db="EMBL/GenBank/DDBJ databases">
        <authorList>
            <person name="Zhirakovskaya E."/>
        </authorList>
    </citation>
    <scope>NUCLEOTIDE SEQUENCE</scope>
</reference>
<comment type="subcellular location">
    <subcellularLocation>
        <location evidence="1">Membrane</location>
        <topology evidence="1">Multi-pass membrane protein</topology>
    </subcellularLocation>
</comment>
<dbReference type="Pfam" id="PF13609">
    <property type="entry name" value="Porin_4"/>
    <property type="match status" value="1"/>
</dbReference>
<dbReference type="InterPro" id="IPR023614">
    <property type="entry name" value="Porin_dom_sf"/>
</dbReference>
<dbReference type="PANTHER" id="PTHR34501:SF9">
    <property type="entry name" value="MAJOR OUTER MEMBRANE PROTEIN P.IA"/>
    <property type="match status" value="1"/>
</dbReference>
<evidence type="ECO:0000256" key="6">
    <source>
        <dbReference type="ARBA" id="ARBA00022729"/>
    </source>
</evidence>
<keyword evidence="8" id="KW-0626">Porin</keyword>
<dbReference type="PRINTS" id="PR00182">
    <property type="entry name" value="ECOLNEIPORIN"/>
</dbReference>
<dbReference type="InterPro" id="IPR033900">
    <property type="entry name" value="Gram_neg_porin_domain"/>
</dbReference>
<dbReference type="InterPro" id="IPR001702">
    <property type="entry name" value="Porin_Gram-ve"/>
</dbReference>
<dbReference type="EMBL" id="UOFT01000031">
    <property type="protein sequence ID" value="VAW93142.1"/>
    <property type="molecule type" value="Genomic_DNA"/>
</dbReference>
<evidence type="ECO:0000256" key="2">
    <source>
        <dbReference type="ARBA" id="ARBA00011233"/>
    </source>
</evidence>
<evidence type="ECO:0000256" key="5">
    <source>
        <dbReference type="ARBA" id="ARBA00022692"/>
    </source>
</evidence>
<proteinExistence type="predicted"/>
<evidence type="ECO:0000259" key="11">
    <source>
        <dbReference type="Pfam" id="PF13609"/>
    </source>
</evidence>
<evidence type="ECO:0000313" key="12">
    <source>
        <dbReference type="EMBL" id="VAW93142.1"/>
    </source>
</evidence>
<feature type="domain" description="Porin" evidence="11">
    <location>
        <begin position="9"/>
        <end position="321"/>
    </location>
</feature>
<dbReference type="InterPro" id="IPR050298">
    <property type="entry name" value="Gram-neg_bact_OMP"/>
</dbReference>
<keyword evidence="10" id="KW-0998">Cell outer membrane</keyword>
<dbReference type="GO" id="GO:0034220">
    <property type="term" value="P:monoatomic ion transmembrane transport"/>
    <property type="evidence" value="ECO:0007669"/>
    <property type="project" value="InterPro"/>
</dbReference>
<keyword evidence="5" id="KW-0812">Transmembrane</keyword>
<dbReference type="PANTHER" id="PTHR34501">
    <property type="entry name" value="PROTEIN YDDL-RELATED"/>
    <property type="match status" value="1"/>
</dbReference>
<evidence type="ECO:0000256" key="7">
    <source>
        <dbReference type="ARBA" id="ARBA00023065"/>
    </source>
</evidence>
<evidence type="ECO:0000256" key="10">
    <source>
        <dbReference type="ARBA" id="ARBA00023237"/>
    </source>
</evidence>
<organism evidence="12">
    <name type="scientific">hydrothermal vent metagenome</name>
    <dbReference type="NCBI Taxonomy" id="652676"/>
    <lineage>
        <taxon>unclassified sequences</taxon>
        <taxon>metagenomes</taxon>
        <taxon>ecological metagenomes</taxon>
    </lineage>
</organism>
<comment type="subunit">
    <text evidence="2">Homotrimer.</text>
</comment>
<evidence type="ECO:0000256" key="8">
    <source>
        <dbReference type="ARBA" id="ARBA00023114"/>
    </source>
</evidence>
<accession>A0A3B1A081</accession>
<dbReference type="Gene3D" id="2.40.160.10">
    <property type="entry name" value="Porin"/>
    <property type="match status" value="1"/>
</dbReference>
<dbReference type="GO" id="GO:0046930">
    <property type="term" value="C:pore complex"/>
    <property type="evidence" value="ECO:0007669"/>
    <property type="project" value="UniProtKB-KW"/>
</dbReference>
<dbReference type="CDD" id="cd00342">
    <property type="entry name" value="gram_neg_porins"/>
    <property type="match status" value="1"/>
</dbReference>
<dbReference type="AlphaFoldDB" id="A0A3B1A081"/>
<keyword evidence="7" id="KW-0406">Ion transport</keyword>
<protein>
    <recommendedName>
        <fullName evidence="11">Porin domain-containing protein</fullName>
    </recommendedName>
</protein>
<keyword evidence="4" id="KW-1134">Transmembrane beta strand</keyword>
<dbReference type="GO" id="GO:0009279">
    <property type="term" value="C:cell outer membrane"/>
    <property type="evidence" value="ECO:0007669"/>
    <property type="project" value="InterPro"/>
</dbReference>
<keyword evidence="9" id="KW-0472">Membrane</keyword>
<keyword evidence="6" id="KW-0732">Signal</keyword>
<gene>
    <name evidence="12" type="ORF">MNBD_GAMMA23-2090</name>
</gene>
<dbReference type="SUPFAM" id="SSF56935">
    <property type="entry name" value="Porins"/>
    <property type="match status" value="1"/>
</dbReference>
<sequence>MNKNIIIAATAVGILLPASSVFAAKVLDEKLEIYGKVHVSIDSSDRDDPSVTNDGVGVSSNSSRLGFKGQLPAGNMKFIYQVESEIRFDEGKSGSTLAGRNTYAGLKGGFGQIIVGQYDTPFKTVASKWGLFGDSVGERRAILGASYSDGNQLNERAKNAIMYTYKTKTLVFDAMYANDPEKSTSGGTDNIDKNMFSVSLRYKSGPLWLGVASESWEGQSKAGNVDALRVGAKYKFGMAQIGAFYESIDSSDKAQWKRDATGLNAKFKISKKTDIRVQYLVVDDADGTTDTGATKVSFGIFHKLDKKAQVYLAYGATDNDANAKFQAVDGGHGDEVKTVNGGNPSAISLGLIYKF</sequence>